<feature type="domain" description="HTH luxR-type" evidence="4">
    <location>
        <begin position="206"/>
        <end position="271"/>
    </location>
</feature>
<evidence type="ECO:0000313" key="7">
    <source>
        <dbReference type="Proteomes" id="UP000240357"/>
    </source>
</evidence>
<sequence length="273" mass="31269">MKTLTSGFVADMAAATPRHPDTFNELLQKWQTKSYDDVRINYDDFIQSNPILQKFLNLGACLTWILDVRTMQYTFISNNVKQILGYEVRHFLKQGAPFMAHIMHPGDLPKTLKLLTLIWDFLLALPVPERQKYKFNGDYRIIKPDGSLVRILAQHTILQLDRKGNITHLLGTGSDITHWKKTDDVIASVVCTEDDTCFFCSSDDDCLKPQALLSKREREIIKLIAEGYNSKYIADKLFISFHTVNTHRQNIIEKTHTKSVTGLIQFAVCHGLI</sequence>
<dbReference type="InterPro" id="IPR016032">
    <property type="entry name" value="Sig_transdc_resp-reg_C-effctor"/>
</dbReference>
<accession>A0A2T2YIU8</accession>
<dbReference type="SUPFAM" id="SSF55785">
    <property type="entry name" value="PYP-like sensor domain (PAS domain)"/>
    <property type="match status" value="1"/>
</dbReference>
<dbReference type="SMART" id="SM00421">
    <property type="entry name" value="HTH_LUXR"/>
    <property type="match status" value="1"/>
</dbReference>
<dbReference type="PROSITE" id="PS50113">
    <property type="entry name" value="PAC"/>
    <property type="match status" value="1"/>
</dbReference>
<dbReference type="PRINTS" id="PR00038">
    <property type="entry name" value="HTHLUXR"/>
</dbReference>
<keyword evidence="7" id="KW-1185">Reference proteome</keyword>
<dbReference type="Proteomes" id="UP000240357">
    <property type="component" value="Unassembled WGS sequence"/>
</dbReference>
<evidence type="ECO:0000259" key="4">
    <source>
        <dbReference type="PROSITE" id="PS50043"/>
    </source>
</evidence>
<dbReference type="Pfam" id="PF00196">
    <property type="entry name" value="GerE"/>
    <property type="match status" value="1"/>
</dbReference>
<dbReference type="GO" id="GO:0003677">
    <property type="term" value="F:DNA binding"/>
    <property type="evidence" value="ECO:0007669"/>
    <property type="project" value="UniProtKB-KW"/>
</dbReference>
<dbReference type="GO" id="GO:0006355">
    <property type="term" value="P:regulation of DNA-templated transcription"/>
    <property type="evidence" value="ECO:0007669"/>
    <property type="project" value="InterPro"/>
</dbReference>
<protein>
    <recommendedName>
        <fullName evidence="8">Helix-turn-helix transcriptional regulator</fullName>
    </recommendedName>
</protein>
<dbReference type="InterPro" id="IPR000792">
    <property type="entry name" value="Tscrpt_reg_LuxR_C"/>
</dbReference>
<dbReference type="Pfam" id="PF08447">
    <property type="entry name" value="PAS_3"/>
    <property type="match status" value="1"/>
</dbReference>
<dbReference type="Gene3D" id="3.30.450.20">
    <property type="entry name" value="PAS domain"/>
    <property type="match status" value="1"/>
</dbReference>
<evidence type="ECO:0000259" key="5">
    <source>
        <dbReference type="PROSITE" id="PS50113"/>
    </source>
</evidence>
<dbReference type="PROSITE" id="PS50043">
    <property type="entry name" value="HTH_LUXR_2"/>
    <property type="match status" value="1"/>
</dbReference>
<dbReference type="InterPro" id="IPR000700">
    <property type="entry name" value="PAS-assoc_C"/>
</dbReference>
<dbReference type="InterPro" id="IPR036388">
    <property type="entry name" value="WH-like_DNA-bd_sf"/>
</dbReference>
<dbReference type="InterPro" id="IPR035965">
    <property type="entry name" value="PAS-like_dom_sf"/>
</dbReference>
<evidence type="ECO:0000313" key="6">
    <source>
        <dbReference type="EMBL" id="PSR55415.1"/>
    </source>
</evidence>
<dbReference type="RefSeq" id="WP_106931594.1">
    <property type="nucleotide sequence ID" value="NZ_PYFT01000001.1"/>
</dbReference>
<evidence type="ECO:0008006" key="8">
    <source>
        <dbReference type="Google" id="ProtNLM"/>
    </source>
</evidence>
<keyword evidence="3" id="KW-0804">Transcription</keyword>
<dbReference type="AlphaFoldDB" id="A0A2T2YIU8"/>
<dbReference type="PANTHER" id="PTHR44688">
    <property type="entry name" value="DNA-BINDING TRANSCRIPTIONAL ACTIVATOR DEVR_DOSR"/>
    <property type="match status" value="1"/>
</dbReference>
<keyword evidence="1" id="KW-0805">Transcription regulation</keyword>
<reference evidence="6 7" key="1">
    <citation type="submission" date="2018-03" db="EMBL/GenBank/DDBJ databases">
        <title>Adhaeribacter sp. HMF7605 Genome sequencing and assembly.</title>
        <authorList>
            <person name="Kang H."/>
            <person name="Kang J."/>
            <person name="Cha I."/>
            <person name="Kim H."/>
            <person name="Joh K."/>
        </authorList>
    </citation>
    <scope>NUCLEOTIDE SEQUENCE [LARGE SCALE GENOMIC DNA]</scope>
    <source>
        <strain evidence="6 7">HMF7605</strain>
    </source>
</reference>
<keyword evidence="2" id="KW-0238">DNA-binding</keyword>
<dbReference type="InterPro" id="IPR013655">
    <property type="entry name" value="PAS_fold_3"/>
</dbReference>
<dbReference type="CDD" id="cd06170">
    <property type="entry name" value="LuxR_C_like"/>
    <property type="match status" value="1"/>
</dbReference>
<comment type="caution">
    <text evidence="6">The sequence shown here is derived from an EMBL/GenBank/DDBJ whole genome shotgun (WGS) entry which is preliminary data.</text>
</comment>
<evidence type="ECO:0000256" key="2">
    <source>
        <dbReference type="ARBA" id="ARBA00023125"/>
    </source>
</evidence>
<dbReference type="PROSITE" id="PS00622">
    <property type="entry name" value="HTH_LUXR_1"/>
    <property type="match status" value="1"/>
</dbReference>
<dbReference type="EMBL" id="PYFT01000001">
    <property type="protein sequence ID" value="PSR55415.1"/>
    <property type="molecule type" value="Genomic_DNA"/>
</dbReference>
<proteinExistence type="predicted"/>
<dbReference type="OrthoDB" id="1727128at2"/>
<name>A0A2T2YIU8_9BACT</name>
<dbReference type="SUPFAM" id="SSF46894">
    <property type="entry name" value="C-terminal effector domain of the bipartite response regulators"/>
    <property type="match status" value="1"/>
</dbReference>
<evidence type="ECO:0000256" key="3">
    <source>
        <dbReference type="ARBA" id="ARBA00023163"/>
    </source>
</evidence>
<organism evidence="6 7">
    <name type="scientific">Adhaeribacter arboris</name>
    <dbReference type="NCBI Taxonomy" id="2072846"/>
    <lineage>
        <taxon>Bacteria</taxon>
        <taxon>Pseudomonadati</taxon>
        <taxon>Bacteroidota</taxon>
        <taxon>Cytophagia</taxon>
        <taxon>Cytophagales</taxon>
        <taxon>Hymenobacteraceae</taxon>
        <taxon>Adhaeribacter</taxon>
    </lineage>
</organism>
<feature type="domain" description="PAC" evidence="5">
    <location>
        <begin position="135"/>
        <end position="188"/>
    </location>
</feature>
<evidence type="ECO:0000256" key="1">
    <source>
        <dbReference type="ARBA" id="ARBA00023015"/>
    </source>
</evidence>
<dbReference type="Gene3D" id="1.10.10.10">
    <property type="entry name" value="Winged helix-like DNA-binding domain superfamily/Winged helix DNA-binding domain"/>
    <property type="match status" value="1"/>
</dbReference>
<dbReference type="PANTHER" id="PTHR44688:SF16">
    <property type="entry name" value="DNA-BINDING TRANSCRIPTIONAL ACTIVATOR DEVR_DOSR"/>
    <property type="match status" value="1"/>
</dbReference>
<gene>
    <name evidence="6" type="ORF">AHMF7605_18845</name>
</gene>